<evidence type="ECO:0000313" key="1">
    <source>
        <dbReference type="EMBL" id="AUV58616.1"/>
    </source>
</evidence>
<protein>
    <submittedName>
        <fullName evidence="1">Uncharacterized protein</fullName>
    </submittedName>
</protein>
<accession>A0A2K9V8V1</accession>
<reference evidence="1" key="1">
    <citation type="submission" date="2018-01" db="EMBL/GenBank/DDBJ databases">
        <title>Draft genome sequence of Bandra megavirus.</title>
        <authorList>
            <person name="Chatterjee A."/>
            <person name="Yadav R."/>
            <person name="Kondabagil K."/>
        </authorList>
    </citation>
    <scope>NUCLEOTIDE SEQUENCE</scope>
    <source>
        <strain evidence="1">KK-1</strain>
    </source>
</reference>
<name>A0A2K9V8V1_9VIRU</name>
<organism evidence="1">
    <name type="scientific">Bandra megavirus</name>
    <dbReference type="NCBI Taxonomy" id="2071566"/>
    <lineage>
        <taxon>Viruses</taxon>
        <taxon>Varidnaviria</taxon>
        <taxon>Bamfordvirae</taxon>
        <taxon>Nucleocytoviricota</taxon>
        <taxon>Megaviricetes</taxon>
        <taxon>Imitervirales</taxon>
        <taxon>Mimiviridae</taxon>
        <taxon>Megamimivirinae</taxon>
        <taxon>Megavirus</taxon>
    </lineage>
</organism>
<proteinExistence type="predicted"/>
<sequence>MLQNNNATYVNHPTIIICKTTNFPIGIDSKGILRYYNKPNGTYANAVAHGLPFDYNTIDKINITSPQLSCAKSKLYFGTTDKIEIVFHHDDENDTEYSNETDFIESAEYQVEKKYQHGVRIHGDCKKFIRRVNNRGKYNYKKKMVKKPSRKIWLDKNNFIMNY</sequence>
<dbReference type="EMBL" id="MG779357">
    <property type="protein sequence ID" value="AUV58616.1"/>
    <property type="molecule type" value="Genomic_DNA"/>
</dbReference>